<feature type="non-terminal residue" evidence="1">
    <location>
        <position position="96"/>
    </location>
</feature>
<comment type="caution">
    <text evidence="1">The sequence shown here is derived from an EMBL/GenBank/DDBJ whole genome shotgun (WGS) entry which is preliminary data.</text>
</comment>
<evidence type="ECO:0000313" key="2">
    <source>
        <dbReference type="Proteomes" id="UP000478052"/>
    </source>
</evidence>
<dbReference type="OrthoDB" id="6626591at2759"/>
<gene>
    <name evidence="1" type="ORF">FWK35_00034938</name>
</gene>
<reference evidence="1 2" key="1">
    <citation type="submission" date="2019-08" db="EMBL/GenBank/DDBJ databases">
        <title>Whole genome of Aphis craccivora.</title>
        <authorList>
            <person name="Voronova N.V."/>
            <person name="Shulinski R.S."/>
            <person name="Bandarenka Y.V."/>
            <person name="Zhorov D.G."/>
            <person name="Warner D."/>
        </authorList>
    </citation>
    <scope>NUCLEOTIDE SEQUENCE [LARGE SCALE GENOMIC DNA]</scope>
    <source>
        <strain evidence="1">180601</strain>
        <tissue evidence="1">Whole Body</tissue>
    </source>
</reference>
<dbReference type="AlphaFoldDB" id="A0A6G0VIA5"/>
<protein>
    <submittedName>
        <fullName evidence="1">Myb DNA-bind 5 domain-containing protein</fullName>
    </submittedName>
</protein>
<name>A0A6G0VIA5_APHCR</name>
<proteinExistence type="predicted"/>
<dbReference type="Proteomes" id="UP000478052">
    <property type="component" value="Unassembled WGS sequence"/>
</dbReference>
<accession>A0A6G0VIA5</accession>
<dbReference type="EMBL" id="VUJU01016887">
    <property type="protein sequence ID" value="KAF0686722.1"/>
    <property type="molecule type" value="Genomic_DNA"/>
</dbReference>
<evidence type="ECO:0000313" key="1">
    <source>
        <dbReference type="EMBL" id="KAF0686722.1"/>
    </source>
</evidence>
<sequence length="96" mass="10731">KSLSVQHYKTGGGKNPSTLSDVTQKVIGLLGDRMDPLLNNVDCDADYNANITFLSGDQIIVEEISGDELSFHCSNIQHGNMYLHQYSIFTKKFHKQ</sequence>
<organism evidence="1 2">
    <name type="scientific">Aphis craccivora</name>
    <name type="common">Cowpea aphid</name>
    <dbReference type="NCBI Taxonomy" id="307492"/>
    <lineage>
        <taxon>Eukaryota</taxon>
        <taxon>Metazoa</taxon>
        <taxon>Ecdysozoa</taxon>
        <taxon>Arthropoda</taxon>
        <taxon>Hexapoda</taxon>
        <taxon>Insecta</taxon>
        <taxon>Pterygota</taxon>
        <taxon>Neoptera</taxon>
        <taxon>Paraneoptera</taxon>
        <taxon>Hemiptera</taxon>
        <taxon>Sternorrhyncha</taxon>
        <taxon>Aphidomorpha</taxon>
        <taxon>Aphidoidea</taxon>
        <taxon>Aphididae</taxon>
        <taxon>Aphidini</taxon>
        <taxon>Aphis</taxon>
        <taxon>Aphis</taxon>
    </lineage>
</organism>
<keyword evidence="2" id="KW-1185">Reference proteome</keyword>
<feature type="non-terminal residue" evidence="1">
    <location>
        <position position="1"/>
    </location>
</feature>